<gene>
    <name evidence="3" type="ORF">O181_007978</name>
</gene>
<accession>A0A9Q3GI39</accession>
<dbReference type="InterPro" id="IPR012337">
    <property type="entry name" value="RNaseH-like_sf"/>
</dbReference>
<dbReference type="PANTHER" id="PTHR37984:SF5">
    <property type="entry name" value="PROTEIN NYNRIN-LIKE"/>
    <property type="match status" value="1"/>
</dbReference>
<name>A0A9Q3GI39_9BASI</name>
<comment type="caution">
    <text evidence="3">The sequence shown here is derived from an EMBL/GenBank/DDBJ whole genome shotgun (WGS) entry which is preliminary data.</text>
</comment>
<reference evidence="3" key="1">
    <citation type="submission" date="2021-03" db="EMBL/GenBank/DDBJ databases">
        <title>Draft genome sequence of rust myrtle Austropuccinia psidii MF-1, a brazilian biotype.</title>
        <authorList>
            <person name="Quecine M.C."/>
            <person name="Pachon D.M.R."/>
            <person name="Bonatelli M.L."/>
            <person name="Correr F.H."/>
            <person name="Franceschini L.M."/>
            <person name="Leite T.F."/>
            <person name="Margarido G.R.A."/>
            <person name="Almeida C.A."/>
            <person name="Ferrarezi J.A."/>
            <person name="Labate C.A."/>
        </authorList>
    </citation>
    <scope>NUCLEOTIDE SEQUENCE</scope>
    <source>
        <strain evidence="3">MF-1</strain>
    </source>
</reference>
<dbReference type="InterPro" id="IPR001584">
    <property type="entry name" value="Integrase_cat-core"/>
</dbReference>
<dbReference type="SUPFAM" id="SSF53098">
    <property type="entry name" value="Ribonuclease H-like"/>
    <property type="match status" value="1"/>
</dbReference>
<evidence type="ECO:0000313" key="3">
    <source>
        <dbReference type="EMBL" id="MBW0468263.1"/>
    </source>
</evidence>
<organism evidence="3 4">
    <name type="scientific">Austropuccinia psidii MF-1</name>
    <dbReference type="NCBI Taxonomy" id="1389203"/>
    <lineage>
        <taxon>Eukaryota</taxon>
        <taxon>Fungi</taxon>
        <taxon>Dikarya</taxon>
        <taxon>Basidiomycota</taxon>
        <taxon>Pucciniomycotina</taxon>
        <taxon>Pucciniomycetes</taxon>
        <taxon>Pucciniales</taxon>
        <taxon>Sphaerophragmiaceae</taxon>
        <taxon>Austropuccinia</taxon>
    </lineage>
</organism>
<protein>
    <recommendedName>
        <fullName evidence="2">Integrase catalytic domain-containing protein</fullName>
    </recommendedName>
</protein>
<keyword evidence="4" id="KW-1185">Reference proteome</keyword>
<evidence type="ECO:0000313" key="4">
    <source>
        <dbReference type="Proteomes" id="UP000765509"/>
    </source>
</evidence>
<evidence type="ECO:0000259" key="2">
    <source>
        <dbReference type="PROSITE" id="PS50994"/>
    </source>
</evidence>
<evidence type="ECO:0000256" key="1">
    <source>
        <dbReference type="ARBA" id="ARBA00022884"/>
    </source>
</evidence>
<proteinExistence type="predicted"/>
<dbReference type="Proteomes" id="UP000765509">
    <property type="component" value="Unassembled WGS sequence"/>
</dbReference>
<dbReference type="InterPro" id="IPR036397">
    <property type="entry name" value="RNaseH_sf"/>
</dbReference>
<dbReference type="GO" id="GO:0003723">
    <property type="term" value="F:RNA binding"/>
    <property type="evidence" value="ECO:0007669"/>
    <property type="project" value="UniProtKB-KW"/>
</dbReference>
<feature type="domain" description="Integrase catalytic" evidence="2">
    <location>
        <begin position="1"/>
        <end position="133"/>
    </location>
</feature>
<keyword evidence="1" id="KW-0694">RNA-binding</keyword>
<dbReference type="InterPro" id="IPR050951">
    <property type="entry name" value="Retrovirus_Pol_polyprotein"/>
</dbReference>
<dbReference type="GO" id="GO:0005634">
    <property type="term" value="C:nucleus"/>
    <property type="evidence" value="ECO:0007669"/>
    <property type="project" value="UniProtKB-ARBA"/>
</dbReference>
<dbReference type="OrthoDB" id="3158924at2759"/>
<dbReference type="PROSITE" id="PS50994">
    <property type="entry name" value="INTEGRASE"/>
    <property type="match status" value="1"/>
</dbReference>
<dbReference type="AlphaFoldDB" id="A0A9Q3GI39"/>
<dbReference type="Gene3D" id="3.30.420.10">
    <property type="entry name" value="Ribonuclease H-like superfamily/Ribonuclease H"/>
    <property type="match status" value="1"/>
</dbReference>
<dbReference type="EMBL" id="AVOT02001814">
    <property type="protein sequence ID" value="MBW0468263.1"/>
    <property type="molecule type" value="Genomic_DNA"/>
</dbReference>
<dbReference type="GO" id="GO:0015074">
    <property type="term" value="P:DNA integration"/>
    <property type="evidence" value="ECO:0007669"/>
    <property type="project" value="InterPro"/>
</dbReference>
<dbReference type="PANTHER" id="PTHR37984">
    <property type="entry name" value="PROTEIN CBG26694"/>
    <property type="match status" value="1"/>
</dbReference>
<sequence>METALLLWNRVVSWTGIFKTVISDSDPKFTSALWKNLHHLSGTKSCFSTAYHPQTNFLAERMIQKLEDMVRRLFEYVLELKYCDGSTLYWCSLLPALELAYKTSINASTRKLQLSLRKGWDPRLPQDFLGKQLVEIHPTASSFKKMLEKARKHLVRAMKYGFEYVSACDSKAEHQHDSQNTINQW</sequence>